<evidence type="ECO:0000313" key="2">
    <source>
        <dbReference type="Proteomes" id="UP000828390"/>
    </source>
</evidence>
<reference evidence="1" key="1">
    <citation type="journal article" date="2019" name="bioRxiv">
        <title>The Genome of the Zebra Mussel, Dreissena polymorpha: A Resource for Invasive Species Research.</title>
        <authorList>
            <person name="McCartney M.A."/>
            <person name="Auch B."/>
            <person name="Kono T."/>
            <person name="Mallez S."/>
            <person name="Zhang Y."/>
            <person name="Obille A."/>
            <person name="Becker A."/>
            <person name="Abrahante J.E."/>
            <person name="Garbe J."/>
            <person name="Badalamenti J.P."/>
            <person name="Herman A."/>
            <person name="Mangelson H."/>
            <person name="Liachko I."/>
            <person name="Sullivan S."/>
            <person name="Sone E.D."/>
            <person name="Koren S."/>
            <person name="Silverstein K.A.T."/>
            <person name="Beckman K.B."/>
            <person name="Gohl D.M."/>
        </authorList>
    </citation>
    <scope>NUCLEOTIDE SEQUENCE</scope>
    <source>
        <strain evidence="1">Duluth1</strain>
        <tissue evidence="1">Whole animal</tissue>
    </source>
</reference>
<organism evidence="1 2">
    <name type="scientific">Dreissena polymorpha</name>
    <name type="common">Zebra mussel</name>
    <name type="synonym">Mytilus polymorpha</name>
    <dbReference type="NCBI Taxonomy" id="45954"/>
    <lineage>
        <taxon>Eukaryota</taxon>
        <taxon>Metazoa</taxon>
        <taxon>Spiralia</taxon>
        <taxon>Lophotrochozoa</taxon>
        <taxon>Mollusca</taxon>
        <taxon>Bivalvia</taxon>
        <taxon>Autobranchia</taxon>
        <taxon>Heteroconchia</taxon>
        <taxon>Euheterodonta</taxon>
        <taxon>Imparidentia</taxon>
        <taxon>Neoheterodontei</taxon>
        <taxon>Myida</taxon>
        <taxon>Dreissenoidea</taxon>
        <taxon>Dreissenidae</taxon>
        <taxon>Dreissena</taxon>
    </lineage>
</organism>
<keyword evidence="2" id="KW-1185">Reference proteome</keyword>
<dbReference type="AlphaFoldDB" id="A0A9D4E5P1"/>
<protein>
    <submittedName>
        <fullName evidence="1">Uncharacterized protein</fullName>
    </submittedName>
</protein>
<accession>A0A9D4E5P1</accession>
<name>A0A9D4E5P1_DREPO</name>
<dbReference type="EMBL" id="JAIWYP010000009">
    <property type="protein sequence ID" value="KAH3773641.1"/>
    <property type="molecule type" value="Genomic_DNA"/>
</dbReference>
<reference evidence="1" key="2">
    <citation type="submission" date="2020-11" db="EMBL/GenBank/DDBJ databases">
        <authorList>
            <person name="McCartney M.A."/>
            <person name="Auch B."/>
            <person name="Kono T."/>
            <person name="Mallez S."/>
            <person name="Becker A."/>
            <person name="Gohl D.M."/>
            <person name="Silverstein K.A.T."/>
            <person name="Koren S."/>
            <person name="Bechman K.B."/>
            <person name="Herman A."/>
            <person name="Abrahante J.E."/>
            <person name="Garbe J."/>
        </authorList>
    </citation>
    <scope>NUCLEOTIDE SEQUENCE</scope>
    <source>
        <strain evidence="1">Duluth1</strain>
        <tissue evidence="1">Whole animal</tissue>
    </source>
</reference>
<sequence length="222" mass="24638">MMLSGDFIEFALVLEEYVQTTYGISCAICRTSRTRSGYLIMRLAVSSTCPMEALQQIAREMSTTLTYLNVTFSGRLITVPVFANVAMFAPTDKPTVIGCEQVFLLAGVAFSVHECPSVLLSFAEMKCAGITNTEFSKLTFSGCIAMKSNDLNMLNISFFGNIQDKCPPSDFQTNASGVYTVCIDSYFRMRSSSSSSKLVEMLCYSITEFVMLILEFFIRICM</sequence>
<dbReference type="Proteomes" id="UP000828390">
    <property type="component" value="Unassembled WGS sequence"/>
</dbReference>
<evidence type="ECO:0000313" key="1">
    <source>
        <dbReference type="EMBL" id="KAH3773641.1"/>
    </source>
</evidence>
<proteinExistence type="predicted"/>
<comment type="caution">
    <text evidence="1">The sequence shown here is derived from an EMBL/GenBank/DDBJ whole genome shotgun (WGS) entry which is preliminary data.</text>
</comment>
<gene>
    <name evidence="1" type="ORF">DPMN_175007</name>
</gene>